<organism evidence="1 2">
    <name type="scientific">Zingiber officinale</name>
    <name type="common">Ginger</name>
    <name type="synonym">Amomum zingiber</name>
    <dbReference type="NCBI Taxonomy" id="94328"/>
    <lineage>
        <taxon>Eukaryota</taxon>
        <taxon>Viridiplantae</taxon>
        <taxon>Streptophyta</taxon>
        <taxon>Embryophyta</taxon>
        <taxon>Tracheophyta</taxon>
        <taxon>Spermatophyta</taxon>
        <taxon>Magnoliopsida</taxon>
        <taxon>Liliopsida</taxon>
        <taxon>Zingiberales</taxon>
        <taxon>Zingiberaceae</taxon>
        <taxon>Zingiber</taxon>
    </lineage>
</organism>
<dbReference type="InterPro" id="IPR011989">
    <property type="entry name" value="ARM-like"/>
</dbReference>
<reference evidence="1 2" key="1">
    <citation type="submission" date="2020-08" db="EMBL/GenBank/DDBJ databases">
        <title>Plant Genome Project.</title>
        <authorList>
            <person name="Zhang R.-G."/>
        </authorList>
    </citation>
    <scope>NUCLEOTIDE SEQUENCE [LARGE SCALE GENOMIC DNA]</scope>
    <source>
        <tissue evidence="1">Rhizome</tissue>
    </source>
</reference>
<dbReference type="InterPro" id="IPR038071">
    <property type="entry name" value="UROD/MetE-like_sf"/>
</dbReference>
<dbReference type="Gene3D" id="3.20.20.210">
    <property type="match status" value="1"/>
</dbReference>
<keyword evidence="2" id="KW-1185">Reference proteome</keyword>
<dbReference type="Proteomes" id="UP000734854">
    <property type="component" value="Unassembled WGS sequence"/>
</dbReference>
<proteinExistence type="predicted"/>
<evidence type="ECO:0000313" key="2">
    <source>
        <dbReference type="Proteomes" id="UP000734854"/>
    </source>
</evidence>
<sequence length="358" mass="38063">MPKLAHCITPPLSSWAHEIAAALHIISEKDVHAWPFIGYFEQIVNGLLLSCKVGSLPIDLFTFIFPISSLQLAHQFSFSLLLECHIKRSSIEVPLRATWVQGTMRASGFDPIPIQAVTPEPVESCPASVDFGAQISECGGFPTAITSFGSGSTPVNNFSCSSIKRGCELSFPAGKYLVAGVVDGRNIRANDFASSLSTLAGLEAIVGKGRIDKLVVSTSCTRLSTLSTRQIKLDSEIKGLLLWLKSYQVNALAKVLAGEKDEIGSRTVVYGVGVCAEFGSSLVHPLVGEVLLISLNNVIAHSDALQSDNVMTYDNIVSVLGKICQFHRDGSDAAKGEVVGSGLGGAEGGGGWRQHHVI</sequence>
<dbReference type="AlphaFoldDB" id="A0A8J5G1D5"/>
<dbReference type="EMBL" id="JACMSC010000014">
    <property type="protein sequence ID" value="KAG6489639.1"/>
    <property type="molecule type" value="Genomic_DNA"/>
</dbReference>
<dbReference type="SUPFAM" id="SSF51726">
    <property type="entry name" value="UROD/MetE-like"/>
    <property type="match status" value="1"/>
</dbReference>
<evidence type="ECO:0000313" key="1">
    <source>
        <dbReference type="EMBL" id="KAG6489639.1"/>
    </source>
</evidence>
<dbReference type="PANTHER" id="PTHR30519">
    <property type="entry name" value="5-METHYLTETRAHYDROPTEROYLTRIGLUTAMATE--HOMOCYSTEINE METHYLTRANSFERASE"/>
    <property type="match status" value="1"/>
</dbReference>
<gene>
    <name evidence="1" type="ORF">ZIOFF_050915</name>
</gene>
<dbReference type="Gene3D" id="1.25.10.10">
    <property type="entry name" value="Leucine-rich Repeat Variant"/>
    <property type="match status" value="1"/>
</dbReference>
<protein>
    <submittedName>
        <fullName evidence="1">Uncharacterized protein</fullName>
    </submittedName>
</protein>
<accession>A0A8J5G1D5</accession>
<name>A0A8J5G1D5_ZINOF</name>
<comment type="caution">
    <text evidence="1">The sequence shown here is derived from an EMBL/GenBank/DDBJ whole genome shotgun (WGS) entry which is preliminary data.</text>
</comment>